<reference evidence="2" key="1">
    <citation type="submission" date="2020-05" db="EMBL/GenBank/DDBJ databases">
        <authorList>
            <person name="Chiriac C."/>
            <person name="Salcher M."/>
            <person name="Ghai R."/>
            <person name="Kavagutti S V."/>
        </authorList>
    </citation>
    <scope>NUCLEOTIDE SEQUENCE</scope>
</reference>
<dbReference type="AlphaFoldDB" id="A0A6J6ZJE7"/>
<name>A0A6J6ZJE7_9ZZZZ</name>
<feature type="transmembrane region" description="Helical" evidence="1">
    <location>
        <begin position="174"/>
        <end position="200"/>
    </location>
</feature>
<accession>A0A6J6ZJE7</accession>
<dbReference type="NCBIfam" id="NF038065">
    <property type="entry name" value="Pr6Pr"/>
    <property type="match status" value="1"/>
</dbReference>
<sequence>MAGGGLDSASMTTPVSQTPSMTLPKVLFGINALVAWCGVLLSFILNASGYYPPDTSTPTLFGDNSVGIDGLVGRLLDWITYFTILGNVIVAIVMTLLFLRPVRDSKLMRVLRLDALIMAVVTGVIYNLLLGPGVSHQGWDFFSNGLQHVITPILTVLVWLIVGPRRWINIKVIALSLIIPILWAVFALVRGAVIGAYPYSFLDVATKGLTSVLAFIGVIMVASIILALVLMGIDAVISSWTRRAKRS</sequence>
<keyword evidence="1" id="KW-1133">Transmembrane helix</keyword>
<keyword evidence="1" id="KW-0812">Transmembrane</keyword>
<feature type="transmembrane region" description="Helical" evidence="1">
    <location>
        <begin position="26"/>
        <end position="45"/>
    </location>
</feature>
<evidence type="ECO:0000256" key="1">
    <source>
        <dbReference type="SAM" id="Phobius"/>
    </source>
</evidence>
<feature type="transmembrane region" description="Helical" evidence="1">
    <location>
        <begin position="141"/>
        <end position="162"/>
    </location>
</feature>
<gene>
    <name evidence="2" type="ORF">UFOPK3204_00197</name>
</gene>
<protein>
    <submittedName>
        <fullName evidence="2">Unannotated protein</fullName>
    </submittedName>
</protein>
<evidence type="ECO:0000313" key="2">
    <source>
        <dbReference type="EMBL" id="CAB4821759.1"/>
    </source>
</evidence>
<dbReference type="InterPro" id="IPR049713">
    <property type="entry name" value="Pr6Pr-like"/>
</dbReference>
<keyword evidence="1" id="KW-0472">Membrane</keyword>
<feature type="transmembrane region" description="Helical" evidence="1">
    <location>
        <begin position="78"/>
        <end position="99"/>
    </location>
</feature>
<dbReference type="EMBL" id="CAFABK010000005">
    <property type="protein sequence ID" value="CAB4821759.1"/>
    <property type="molecule type" value="Genomic_DNA"/>
</dbReference>
<proteinExistence type="predicted"/>
<organism evidence="2">
    <name type="scientific">freshwater metagenome</name>
    <dbReference type="NCBI Taxonomy" id="449393"/>
    <lineage>
        <taxon>unclassified sequences</taxon>
        <taxon>metagenomes</taxon>
        <taxon>ecological metagenomes</taxon>
    </lineage>
</organism>
<feature type="transmembrane region" description="Helical" evidence="1">
    <location>
        <begin position="212"/>
        <end position="237"/>
    </location>
</feature>
<feature type="transmembrane region" description="Helical" evidence="1">
    <location>
        <begin position="111"/>
        <end position="129"/>
    </location>
</feature>